<keyword evidence="1" id="KW-0694">RNA-binding</keyword>
<dbReference type="Gene3D" id="2.40.50.90">
    <property type="match status" value="1"/>
</dbReference>
<organism evidence="5 6">
    <name type="scientific">Polypedilum vanderplanki</name>
    <name type="common">Sleeping chironomid midge</name>
    <dbReference type="NCBI Taxonomy" id="319348"/>
    <lineage>
        <taxon>Eukaryota</taxon>
        <taxon>Metazoa</taxon>
        <taxon>Ecdysozoa</taxon>
        <taxon>Arthropoda</taxon>
        <taxon>Hexapoda</taxon>
        <taxon>Insecta</taxon>
        <taxon>Pterygota</taxon>
        <taxon>Neoptera</taxon>
        <taxon>Endopterygota</taxon>
        <taxon>Diptera</taxon>
        <taxon>Nematocera</taxon>
        <taxon>Chironomoidea</taxon>
        <taxon>Chironomidae</taxon>
        <taxon>Chironominae</taxon>
        <taxon>Polypedilum</taxon>
        <taxon>Polypedilum</taxon>
    </lineage>
</organism>
<evidence type="ECO:0000256" key="3">
    <source>
        <dbReference type="SAM" id="Phobius"/>
    </source>
</evidence>
<keyword evidence="6" id="KW-1185">Reference proteome</keyword>
<feature type="compositionally biased region" description="Low complexity" evidence="2">
    <location>
        <begin position="554"/>
        <end position="564"/>
    </location>
</feature>
<dbReference type="GO" id="GO:0043186">
    <property type="term" value="C:P granule"/>
    <property type="evidence" value="ECO:0007669"/>
    <property type="project" value="TreeGrafter"/>
</dbReference>
<dbReference type="InterPro" id="IPR050621">
    <property type="entry name" value="Tudor_domain_containing"/>
</dbReference>
<evidence type="ECO:0000313" key="6">
    <source>
        <dbReference type="Proteomes" id="UP001107558"/>
    </source>
</evidence>
<dbReference type="Gene3D" id="3.30.1370.10">
    <property type="entry name" value="K Homology domain, type 1"/>
    <property type="match status" value="2"/>
</dbReference>
<feature type="compositionally biased region" description="Polar residues" evidence="2">
    <location>
        <begin position="572"/>
        <end position="592"/>
    </location>
</feature>
<reference evidence="5" key="1">
    <citation type="submission" date="2021-03" db="EMBL/GenBank/DDBJ databases">
        <title>Chromosome level genome of the anhydrobiotic midge Polypedilum vanderplanki.</title>
        <authorList>
            <person name="Yoshida Y."/>
            <person name="Kikawada T."/>
            <person name="Gusev O."/>
        </authorList>
    </citation>
    <scope>NUCLEOTIDE SEQUENCE</scope>
    <source>
        <strain evidence="5">NIAS01</strain>
        <tissue evidence="5">Whole body or cell culture</tissue>
    </source>
</reference>
<dbReference type="Proteomes" id="UP001107558">
    <property type="component" value="Chromosome 2"/>
</dbReference>
<dbReference type="PANTHER" id="PTHR22948">
    <property type="entry name" value="TUDOR DOMAIN CONTAINING PROTEIN"/>
    <property type="match status" value="1"/>
</dbReference>
<evidence type="ECO:0000259" key="4">
    <source>
        <dbReference type="PROSITE" id="PS50304"/>
    </source>
</evidence>
<dbReference type="PROSITE" id="PS50304">
    <property type="entry name" value="TUDOR"/>
    <property type="match status" value="1"/>
</dbReference>
<dbReference type="SMART" id="SM00322">
    <property type="entry name" value="KH"/>
    <property type="match status" value="2"/>
</dbReference>
<dbReference type="InterPro" id="IPR004087">
    <property type="entry name" value="KH_dom"/>
</dbReference>
<feature type="compositionally biased region" description="Polar residues" evidence="2">
    <location>
        <begin position="540"/>
        <end position="553"/>
    </location>
</feature>
<feature type="compositionally biased region" description="Basic and acidic residues" evidence="2">
    <location>
        <begin position="199"/>
        <end position="210"/>
    </location>
</feature>
<evidence type="ECO:0000256" key="2">
    <source>
        <dbReference type="SAM" id="MobiDB-lite"/>
    </source>
</evidence>
<evidence type="ECO:0000256" key="1">
    <source>
        <dbReference type="PROSITE-ProRule" id="PRU00117"/>
    </source>
</evidence>
<dbReference type="PANTHER" id="PTHR22948:SF29">
    <property type="entry name" value="FI02030P-RELATED"/>
    <property type="match status" value="1"/>
</dbReference>
<protein>
    <recommendedName>
        <fullName evidence="4">Tudor domain-containing protein</fullName>
    </recommendedName>
</protein>
<dbReference type="EMBL" id="JADBJN010000002">
    <property type="protein sequence ID" value="KAG5674283.1"/>
    <property type="molecule type" value="Genomic_DNA"/>
</dbReference>
<gene>
    <name evidence="5" type="ORF">PVAND_004262</name>
</gene>
<proteinExistence type="predicted"/>
<dbReference type="AlphaFoldDB" id="A0A9J6BXK8"/>
<dbReference type="GO" id="GO:0003723">
    <property type="term" value="F:RNA binding"/>
    <property type="evidence" value="ECO:0007669"/>
    <property type="project" value="UniProtKB-UniRule"/>
</dbReference>
<keyword evidence="3" id="KW-0472">Membrane</keyword>
<keyword evidence="3" id="KW-0812">Transmembrane</keyword>
<evidence type="ECO:0000313" key="5">
    <source>
        <dbReference type="EMBL" id="KAG5674283.1"/>
    </source>
</evidence>
<sequence>MKSVSILPIAGILGIGAIIYIYLKQRDKDKRKKPSEKDEKKVDNNDTVVETLEFKIINAQVPNIVGRNALNLKSIEEKTKTTIRFREYDGDHQICMIKGRKKNDVMFAKQLIDVEQTKPSVITDELLVSTSSYGKIEGYCGSVLHEICQKSSAKVWVDPLSTRKSQGENRRVLITGTKEQVEFAKKLIEEKITEPSETLHIDDKKDEFKRSPRASLSPFGSNSSITATETLRECLLPSPERFSKNNDGTIKIFVSACATPSRFWVQLCGQNNTELDFLVDAMTEYYNQKENQEIHQIREPYLGQIVAAMYLADNKWYRAEIVAIQPNESNDLVLDVYFLDYGDQQYVGKRDILELRADFLSLRFQAIECFLAHVQPKITGSQFEEWDRKSIEAFESLVQVAQWKKLISKVVTYKERKSFASQQTNQRESSPVPGIELYEEDSDKNIALELVRMGHAEISDRFGDLAKSSVLVVNQDEKEDKVDEETTLESKKEVTFKPINELIEIKELSPEPKEILTPQPELKQKSINDNSSTEKEDQSKISTQVSQESSETINQNQVSNNNNNLDPLVVTNGKSLKPSSANLFGESNNTNSKQEKLKKKKHATANFLKHEQANASKNSDWNAMMEE</sequence>
<feature type="transmembrane region" description="Helical" evidence="3">
    <location>
        <begin position="6"/>
        <end position="23"/>
    </location>
</feature>
<dbReference type="GO" id="GO:0007283">
    <property type="term" value="P:spermatogenesis"/>
    <property type="evidence" value="ECO:0007669"/>
    <property type="project" value="TreeGrafter"/>
</dbReference>
<dbReference type="Pfam" id="PF00567">
    <property type="entry name" value="TUDOR"/>
    <property type="match status" value="1"/>
</dbReference>
<dbReference type="SUPFAM" id="SSF54791">
    <property type="entry name" value="Eukaryotic type KH-domain (KH-domain type I)"/>
    <property type="match status" value="2"/>
</dbReference>
<dbReference type="SUPFAM" id="SSF63748">
    <property type="entry name" value="Tudor/PWWP/MBT"/>
    <property type="match status" value="1"/>
</dbReference>
<dbReference type="CDD" id="cd00105">
    <property type="entry name" value="KH-I"/>
    <property type="match status" value="1"/>
</dbReference>
<dbReference type="InterPro" id="IPR002999">
    <property type="entry name" value="Tudor"/>
</dbReference>
<feature type="domain" description="Tudor" evidence="4">
    <location>
        <begin position="299"/>
        <end position="362"/>
    </location>
</feature>
<accession>A0A9J6BXK8</accession>
<dbReference type="PROSITE" id="PS50084">
    <property type="entry name" value="KH_TYPE_1"/>
    <property type="match status" value="2"/>
</dbReference>
<name>A0A9J6BXK8_POLVA</name>
<dbReference type="InterPro" id="IPR036612">
    <property type="entry name" value="KH_dom_type_1_sf"/>
</dbReference>
<dbReference type="GO" id="GO:0034587">
    <property type="term" value="P:piRNA processing"/>
    <property type="evidence" value="ECO:0007669"/>
    <property type="project" value="TreeGrafter"/>
</dbReference>
<feature type="region of interest" description="Disordered" evidence="2">
    <location>
        <begin position="510"/>
        <end position="627"/>
    </location>
</feature>
<keyword evidence="3" id="KW-1133">Transmembrane helix</keyword>
<dbReference type="SMART" id="SM00333">
    <property type="entry name" value="TUDOR"/>
    <property type="match status" value="1"/>
</dbReference>
<dbReference type="OrthoDB" id="9995375at2759"/>
<dbReference type="Pfam" id="PF00013">
    <property type="entry name" value="KH_1"/>
    <property type="match status" value="2"/>
</dbReference>
<dbReference type="Gene3D" id="2.30.30.140">
    <property type="match status" value="1"/>
</dbReference>
<dbReference type="GO" id="GO:0005739">
    <property type="term" value="C:mitochondrion"/>
    <property type="evidence" value="ECO:0007669"/>
    <property type="project" value="UniProtKB-ARBA"/>
</dbReference>
<comment type="caution">
    <text evidence="5">The sequence shown here is derived from an EMBL/GenBank/DDBJ whole genome shotgun (WGS) entry which is preliminary data.</text>
</comment>
<dbReference type="InterPro" id="IPR035437">
    <property type="entry name" value="SNase_OB-fold_sf"/>
</dbReference>
<feature type="compositionally biased region" description="Basic and acidic residues" evidence="2">
    <location>
        <begin position="522"/>
        <end position="539"/>
    </location>
</feature>
<feature type="region of interest" description="Disordered" evidence="2">
    <location>
        <begin position="199"/>
        <end position="222"/>
    </location>
</feature>
<dbReference type="GO" id="GO:0030719">
    <property type="term" value="P:P granule organization"/>
    <property type="evidence" value="ECO:0007669"/>
    <property type="project" value="TreeGrafter"/>
</dbReference>
<dbReference type="InterPro" id="IPR004088">
    <property type="entry name" value="KH_dom_type_1"/>
</dbReference>